<protein>
    <submittedName>
        <fullName evidence="1">Uncharacterized protein</fullName>
    </submittedName>
</protein>
<proteinExistence type="predicted"/>
<evidence type="ECO:0000313" key="2">
    <source>
        <dbReference type="Proteomes" id="UP001163324"/>
    </source>
</evidence>
<accession>A0ACC0V6G6</accession>
<comment type="caution">
    <text evidence="1">The sequence shown here is derived from an EMBL/GenBank/DDBJ whole genome shotgun (WGS) entry which is preliminary data.</text>
</comment>
<sequence length="196" mass="19739">MPFFKMSKVLKVLGVAALVAFVAVQATEQPIVDAPITETLAGQVFGTVTAEGSLVYSMNICTVVHSTNCEVSLSTGQAVETPSEYGPPAPTEGDGDENTNTPAEPTNGGAGETGGEGVTTEVLPTITETSSIYPTADSTTTDEQSTGYDETATSTTDGEEPSASTTDSAPPGESTAAAAHFGAPAIMLGAMVVGLI</sequence>
<evidence type="ECO:0000313" key="1">
    <source>
        <dbReference type="EMBL" id="KAI9901965.1"/>
    </source>
</evidence>
<organism evidence="1 2">
    <name type="scientific">Trichothecium roseum</name>
    <dbReference type="NCBI Taxonomy" id="47278"/>
    <lineage>
        <taxon>Eukaryota</taxon>
        <taxon>Fungi</taxon>
        <taxon>Dikarya</taxon>
        <taxon>Ascomycota</taxon>
        <taxon>Pezizomycotina</taxon>
        <taxon>Sordariomycetes</taxon>
        <taxon>Hypocreomycetidae</taxon>
        <taxon>Hypocreales</taxon>
        <taxon>Hypocreales incertae sedis</taxon>
        <taxon>Trichothecium</taxon>
    </lineage>
</organism>
<keyword evidence="2" id="KW-1185">Reference proteome</keyword>
<reference evidence="1" key="1">
    <citation type="submission" date="2022-10" db="EMBL/GenBank/DDBJ databases">
        <title>Complete Genome of Trichothecium roseum strain YXFP-22015, a Plant Pathogen Isolated from Citrus.</title>
        <authorList>
            <person name="Wang Y."/>
            <person name="Zhu L."/>
        </authorList>
    </citation>
    <scope>NUCLEOTIDE SEQUENCE</scope>
    <source>
        <strain evidence="1">YXFP-22015</strain>
    </source>
</reference>
<dbReference type="EMBL" id="CM047942">
    <property type="protein sequence ID" value="KAI9901965.1"/>
    <property type="molecule type" value="Genomic_DNA"/>
</dbReference>
<dbReference type="Proteomes" id="UP001163324">
    <property type="component" value="Chromosome 3"/>
</dbReference>
<name>A0ACC0V6G6_9HYPO</name>
<gene>
    <name evidence="1" type="ORF">N3K66_003782</name>
</gene>